<protein>
    <submittedName>
        <fullName evidence="2">Uncharacterized protein</fullName>
    </submittedName>
</protein>
<organism evidence="2 3">
    <name type="scientific">Endocarpon pusillum (strain Z07020 / HMAS-L-300199)</name>
    <name type="common">Lichen-forming fungus</name>
    <dbReference type="NCBI Taxonomy" id="1263415"/>
    <lineage>
        <taxon>Eukaryota</taxon>
        <taxon>Fungi</taxon>
        <taxon>Dikarya</taxon>
        <taxon>Ascomycota</taxon>
        <taxon>Pezizomycotina</taxon>
        <taxon>Eurotiomycetes</taxon>
        <taxon>Chaetothyriomycetidae</taxon>
        <taxon>Verrucariales</taxon>
        <taxon>Verrucariaceae</taxon>
        <taxon>Endocarpon</taxon>
    </lineage>
</organism>
<dbReference type="GeneID" id="19240202"/>
<dbReference type="HOGENOM" id="CLU_1372212_0_0_1"/>
<feature type="region of interest" description="Disordered" evidence="1">
    <location>
        <begin position="1"/>
        <end position="20"/>
    </location>
</feature>
<evidence type="ECO:0000256" key="1">
    <source>
        <dbReference type="SAM" id="MobiDB-lite"/>
    </source>
</evidence>
<evidence type="ECO:0000313" key="3">
    <source>
        <dbReference type="Proteomes" id="UP000019373"/>
    </source>
</evidence>
<dbReference type="OrthoDB" id="10355134at2759"/>
<reference evidence="3" key="1">
    <citation type="journal article" date="2014" name="BMC Genomics">
        <title>Genome characteristics reveal the impact of lichenization on lichen-forming fungus Endocarpon pusillum Hedwig (Verrucariales, Ascomycota).</title>
        <authorList>
            <person name="Wang Y.-Y."/>
            <person name="Liu B."/>
            <person name="Zhang X.-Y."/>
            <person name="Zhou Q.-M."/>
            <person name="Zhang T."/>
            <person name="Li H."/>
            <person name="Yu Y.-F."/>
            <person name="Zhang X.-L."/>
            <person name="Hao X.-Y."/>
            <person name="Wang M."/>
            <person name="Wang L."/>
            <person name="Wei J.-C."/>
        </authorList>
    </citation>
    <scope>NUCLEOTIDE SEQUENCE [LARGE SCALE GENOMIC DNA]</scope>
    <source>
        <strain evidence="3">Z07020 / HMAS-L-300199</strain>
    </source>
</reference>
<keyword evidence="3" id="KW-1185">Reference proteome</keyword>
<evidence type="ECO:0000313" key="2">
    <source>
        <dbReference type="EMBL" id="ERF68168.1"/>
    </source>
</evidence>
<dbReference type="Proteomes" id="UP000019373">
    <property type="component" value="Unassembled WGS sequence"/>
</dbReference>
<gene>
    <name evidence="2" type="ORF">EPUS_05249</name>
</gene>
<dbReference type="AlphaFoldDB" id="U1G865"/>
<sequence length="199" mass="22025">MSRCRAISLPRGTGDAVDSAELSRIERQNDGSNRGQMQLSSLYEQKNVPHGTAGSQQATITSRWLEGPVLRRIGAQFEDNQLASSAAHITDNSKGGTGRHQHHESTLHRVDISRGTLQASQLSNLHPMERFLLEASSEQPTIFAEPIIAGFQTLKNTFVAPPLRPSDRTRMNRRTNFLMEGIELLPRVEAVQGMDGPWS</sequence>
<dbReference type="EMBL" id="KE721527">
    <property type="protein sequence ID" value="ERF68168.1"/>
    <property type="molecule type" value="Genomic_DNA"/>
</dbReference>
<dbReference type="RefSeq" id="XP_007806147.1">
    <property type="nucleotide sequence ID" value="XM_007807956.1"/>
</dbReference>
<proteinExistence type="predicted"/>
<accession>U1G865</accession>
<name>U1G865_ENDPU</name>